<dbReference type="InterPro" id="IPR051127">
    <property type="entry name" value="Fungal_SecMet_Regulators"/>
</dbReference>
<keyword evidence="9" id="KW-1185">Reference proteome</keyword>
<dbReference type="InterPro" id="IPR001138">
    <property type="entry name" value="Zn2Cys6_DnaBD"/>
</dbReference>
<organism evidence="8 9">
    <name type="scientific">Capronia coronata CBS 617.96</name>
    <dbReference type="NCBI Taxonomy" id="1182541"/>
    <lineage>
        <taxon>Eukaryota</taxon>
        <taxon>Fungi</taxon>
        <taxon>Dikarya</taxon>
        <taxon>Ascomycota</taxon>
        <taxon>Pezizomycotina</taxon>
        <taxon>Eurotiomycetes</taxon>
        <taxon>Chaetothyriomycetidae</taxon>
        <taxon>Chaetothyriales</taxon>
        <taxon>Herpotrichiellaceae</taxon>
        <taxon>Capronia</taxon>
    </lineage>
</organism>
<dbReference type="PROSITE" id="PS00463">
    <property type="entry name" value="ZN2_CY6_FUNGAL_1"/>
    <property type="match status" value="1"/>
</dbReference>
<evidence type="ECO:0000256" key="5">
    <source>
        <dbReference type="ARBA" id="ARBA00023242"/>
    </source>
</evidence>
<dbReference type="AlphaFoldDB" id="W9YHF3"/>
<dbReference type="Pfam" id="PF00172">
    <property type="entry name" value="Zn_clus"/>
    <property type="match status" value="1"/>
</dbReference>
<proteinExistence type="predicted"/>
<dbReference type="InterPro" id="IPR036864">
    <property type="entry name" value="Zn2-C6_fun-type_DNA-bd_sf"/>
</dbReference>
<evidence type="ECO:0000256" key="1">
    <source>
        <dbReference type="ARBA" id="ARBA00022723"/>
    </source>
</evidence>
<dbReference type="PROSITE" id="PS50048">
    <property type="entry name" value="ZN2_CY6_FUNGAL_2"/>
    <property type="match status" value="1"/>
</dbReference>
<dbReference type="PANTHER" id="PTHR47424:SF2">
    <property type="entry name" value="TRANSCRIPTION FACTOR DOMAIN-CONTAINING PROTEIN-RELATED"/>
    <property type="match status" value="1"/>
</dbReference>
<accession>W9YHF3</accession>
<dbReference type="HOGENOM" id="CLU_008599_2_0_1"/>
<sequence length="640" mass="71622">MSEPPNNDRTPPNSGQSCRECRRRKGKCDGKMPVCSICQRYNRHCLYDKHSRSSLTRKHLTEVEERLEKAEALLRTFFSDAELAQMLVHGVSNGVDATTRHSATFPGAVESPSAQPGPVSNAFTAHPALNPSTAGARSLDSSFPPGQEADQKPKFGAMQTSRSLYSDARQSAATPLESHPTAEDDFEWDEREPARDLTNPGGDSRTFEDEIQAGIPNVTDGMATLTVDDSNTGFLGPVSGAALLRLIWMGHSTDGAEDRQYVGTERRKSLEELFKKNQTDYAPSLPWLQTQPLITRAIADNLIDAYFTLYHPTFPILHEPTFREQYSTHNDRPRQGAWHILANLVATLGSFVSTGCLDDTHIILFNAVKTNLTIDSLETGSLSLVQAFAMAANYLQKRNRPNSGYNYGGIALRLAISLGLHKDFHGWQTAPFKKEIRRRVWWSLCVLDVGATVTYGRPLNWPQIGVETAFPLNIHEKDLTPASTVMPPEAEEVTLYTYVRTQSLYHLRTMRIYNRLISSPVPSAAELILLDDELVQGWVTSLPSYYCDRHLPLPKELLLGHAIGRWRFRLLRIIMYRPFLVRWAQDGSGSVKSLASTSQTLTPEIIPTIRCFKAAEECISCIQQFWSTGTHTRLAAWYVL</sequence>
<evidence type="ECO:0000256" key="3">
    <source>
        <dbReference type="ARBA" id="ARBA00023125"/>
    </source>
</evidence>
<dbReference type="OrthoDB" id="3509362at2759"/>
<dbReference type="Pfam" id="PF04082">
    <property type="entry name" value="Fungal_trans"/>
    <property type="match status" value="1"/>
</dbReference>
<dbReference type="Gene3D" id="1.20.5.170">
    <property type="match status" value="1"/>
</dbReference>
<keyword evidence="5" id="KW-0539">Nucleus</keyword>
<dbReference type="CDD" id="cd00067">
    <property type="entry name" value="GAL4"/>
    <property type="match status" value="1"/>
</dbReference>
<keyword evidence="3" id="KW-0238">DNA-binding</keyword>
<dbReference type="eggNOG" id="ENOG502QSMN">
    <property type="taxonomic scope" value="Eukaryota"/>
</dbReference>
<name>W9YHF3_9EURO</name>
<evidence type="ECO:0000313" key="9">
    <source>
        <dbReference type="Proteomes" id="UP000019484"/>
    </source>
</evidence>
<dbReference type="SMART" id="SM00906">
    <property type="entry name" value="Fungal_trans"/>
    <property type="match status" value="1"/>
</dbReference>
<dbReference type="CDD" id="cd14654">
    <property type="entry name" value="ZIP_Gal4"/>
    <property type="match status" value="1"/>
</dbReference>
<feature type="compositionally biased region" description="Polar residues" evidence="6">
    <location>
        <begin position="1"/>
        <end position="17"/>
    </location>
</feature>
<dbReference type="InterPro" id="IPR005600">
    <property type="entry name" value="Gal4_dimer_dom"/>
</dbReference>
<dbReference type="InterPro" id="IPR007219">
    <property type="entry name" value="XnlR_reg_dom"/>
</dbReference>
<dbReference type="SUPFAM" id="SSF57701">
    <property type="entry name" value="Zn2/Cys6 DNA-binding domain"/>
    <property type="match status" value="1"/>
</dbReference>
<dbReference type="RefSeq" id="XP_007726830.1">
    <property type="nucleotide sequence ID" value="XM_007728640.1"/>
</dbReference>
<evidence type="ECO:0000313" key="8">
    <source>
        <dbReference type="EMBL" id="EXJ81709.1"/>
    </source>
</evidence>
<feature type="region of interest" description="Disordered" evidence="6">
    <location>
        <begin position="104"/>
        <end position="208"/>
    </location>
</feature>
<dbReference type="GO" id="GO:0008270">
    <property type="term" value="F:zinc ion binding"/>
    <property type="evidence" value="ECO:0007669"/>
    <property type="project" value="InterPro"/>
</dbReference>
<feature type="compositionally biased region" description="Polar residues" evidence="6">
    <location>
        <begin position="130"/>
        <end position="141"/>
    </location>
</feature>
<dbReference type="SMART" id="SM00066">
    <property type="entry name" value="GAL4"/>
    <property type="match status" value="1"/>
</dbReference>
<gene>
    <name evidence="8" type="ORF">A1O1_07774</name>
</gene>
<dbReference type="GO" id="GO:0000981">
    <property type="term" value="F:DNA-binding transcription factor activity, RNA polymerase II-specific"/>
    <property type="evidence" value="ECO:0007669"/>
    <property type="project" value="InterPro"/>
</dbReference>
<protein>
    <recommendedName>
        <fullName evidence="7">Zn(2)-C6 fungal-type domain-containing protein</fullName>
    </recommendedName>
</protein>
<dbReference type="Gene3D" id="4.10.240.10">
    <property type="entry name" value="Zn(2)-C6 fungal-type DNA-binding domain"/>
    <property type="match status" value="1"/>
</dbReference>
<keyword evidence="4" id="KW-0804">Transcription</keyword>
<dbReference type="PANTHER" id="PTHR47424">
    <property type="entry name" value="REGULATORY PROTEIN GAL4"/>
    <property type="match status" value="1"/>
</dbReference>
<reference evidence="8 9" key="1">
    <citation type="submission" date="2013-03" db="EMBL/GenBank/DDBJ databases">
        <title>The Genome Sequence of Capronia coronata CBS 617.96.</title>
        <authorList>
            <consortium name="The Broad Institute Genomics Platform"/>
            <person name="Cuomo C."/>
            <person name="de Hoog S."/>
            <person name="Gorbushina A."/>
            <person name="Walker B."/>
            <person name="Young S.K."/>
            <person name="Zeng Q."/>
            <person name="Gargeya S."/>
            <person name="Fitzgerald M."/>
            <person name="Haas B."/>
            <person name="Abouelleil A."/>
            <person name="Allen A.W."/>
            <person name="Alvarado L."/>
            <person name="Arachchi H.M."/>
            <person name="Berlin A.M."/>
            <person name="Chapman S.B."/>
            <person name="Gainer-Dewar J."/>
            <person name="Goldberg J."/>
            <person name="Griggs A."/>
            <person name="Gujja S."/>
            <person name="Hansen M."/>
            <person name="Howarth C."/>
            <person name="Imamovic A."/>
            <person name="Ireland A."/>
            <person name="Larimer J."/>
            <person name="McCowan C."/>
            <person name="Murphy C."/>
            <person name="Pearson M."/>
            <person name="Poon T.W."/>
            <person name="Priest M."/>
            <person name="Roberts A."/>
            <person name="Saif S."/>
            <person name="Shea T."/>
            <person name="Sisk P."/>
            <person name="Sykes S."/>
            <person name="Wortman J."/>
            <person name="Nusbaum C."/>
            <person name="Birren B."/>
        </authorList>
    </citation>
    <scope>NUCLEOTIDE SEQUENCE [LARGE SCALE GENOMIC DNA]</scope>
    <source>
        <strain evidence="8 9">CBS 617.96</strain>
    </source>
</reference>
<evidence type="ECO:0000256" key="6">
    <source>
        <dbReference type="SAM" id="MobiDB-lite"/>
    </source>
</evidence>
<evidence type="ECO:0000256" key="4">
    <source>
        <dbReference type="ARBA" id="ARBA00023163"/>
    </source>
</evidence>
<keyword evidence="2" id="KW-0805">Transcription regulation</keyword>
<comment type="caution">
    <text evidence="8">The sequence shown here is derived from an EMBL/GenBank/DDBJ whole genome shotgun (WGS) entry which is preliminary data.</text>
</comment>
<dbReference type="EMBL" id="AMWN01000007">
    <property type="protein sequence ID" value="EXJ81709.1"/>
    <property type="molecule type" value="Genomic_DNA"/>
</dbReference>
<feature type="domain" description="Zn(2)-C6 fungal-type" evidence="7">
    <location>
        <begin position="17"/>
        <end position="47"/>
    </location>
</feature>
<feature type="region of interest" description="Disordered" evidence="6">
    <location>
        <begin position="1"/>
        <end position="21"/>
    </location>
</feature>
<dbReference type="GO" id="GO:0005634">
    <property type="term" value="C:nucleus"/>
    <property type="evidence" value="ECO:0007669"/>
    <property type="project" value="TreeGrafter"/>
</dbReference>
<dbReference type="GeneID" id="19162629"/>
<evidence type="ECO:0000259" key="7">
    <source>
        <dbReference type="PROSITE" id="PS50048"/>
    </source>
</evidence>
<dbReference type="GO" id="GO:0006351">
    <property type="term" value="P:DNA-templated transcription"/>
    <property type="evidence" value="ECO:0007669"/>
    <property type="project" value="InterPro"/>
</dbReference>
<evidence type="ECO:0000256" key="2">
    <source>
        <dbReference type="ARBA" id="ARBA00023015"/>
    </source>
</evidence>
<keyword evidence="1" id="KW-0479">Metal-binding</keyword>
<dbReference type="Proteomes" id="UP000019484">
    <property type="component" value="Unassembled WGS sequence"/>
</dbReference>
<dbReference type="CDD" id="cd12148">
    <property type="entry name" value="fungal_TF_MHR"/>
    <property type="match status" value="1"/>
</dbReference>
<dbReference type="GO" id="GO:0000978">
    <property type="term" value="F:RNA polymerase II cis-regulatory region sequence-specific DNA binding"/>
    <property type="evidence" value="ECO:0007669"/>
    <property type="project" value="TreeGrafter"/>
</dbReference>
<dbReference type="GO" id="GO:0000435">
    <property type="term" value="P:positive regulation of transcription from RNA polymerase II promoter by galactose"/>
    <property type="evidence" value="ECO:0007669"/>
    <property type="project" value="TreeGrafter"/>
</dbReference>
<feature type="compositionally biased region" description="Polar residues" evidence="6">
    <location>
        <begin position="158"/>
        <end position="173"/>
    </location>
</feature>